<dbReference type="InterPro" id="IPR038215">
    <property type="entry name" value="TN5-like_N_sf"/>
</dbReference>
<dbReference type="InterPro" id="IPR047768">
    <property type="entry name" value="Tn5p-like"/>
</dbReference>
<dbReference type="EMBL" id="JAALDK010000004">
    <property type="protein sequence ID" value="NUY06207.1"/>
    <property type="molecule type" value="Genomic_DNA"/>
</dbReference>
<proteinExistence type="predicted"/>
<evidence type="ECO:0000259" key="3">
    <source>
        <dbReference type="Pfam" id="PF14706"/>
    </source>
</evidence>
<evidence type="ECO:0000313" key="5">
    <source>
        <dbReference type="Proteomes" id="UP000594380"/>
    </source>
</evidence>
<dbReference type="Gene3D" id="3.90.350.10">
    <property type="entry name" value="Transposase Inhibitor Protein From Tn5, Chain A, domain 1"/>
    <property type="match status" value="1"/>
</dbReference>
<dbReference type="InterPro" id="IPR014735">
    <property type="entry name" value="Transposase_Tn5-like_N"/>
</dbReference>
<sequence length="442" mass="49997">MAELGDARLTQRLVQLARRLAHSPQCSLPQALAGPELKAAYRFFDNDQVDTDGLLGNHIAQTLARMRTVSVVLAVQDTTEFNLTHLPATQGLGYCTGGNERGFLMHSMLAVSPDGLPLGILGMKTWSRPPEQAGKASQRKKRSIREKESAKWMEGIEHLAALHQHCPQTRIVGVCDREGDVYDTFVAPRPRGVDWLVRAAWNRRVAHPEKYLWETVAASPPLGETELQVPASRTHTTRTARLTLRCTCVELKPPRNRPGALPTVEVFAIQALETHPPEGIQPIEWMLLCSVPTHTLDEVLERIAWYARRWTIESWHRVLKSGCRIEARQFGTLERFVRATALFAVVSWRILYATLLSRLDGELPCEVLLQPVEWRALYCRVHSTTALPEHVPSLAQVMLWIARLGGYLDRSNDRPPGPTVTWRGFLALHEITEMYRIFRQNE</sequence>
<evidence type="ECO:0000313" key="4">
    <source>
        <dbReference type="EMBL" id="NUY06207.1"/>
    </source>
</evidence>
<dbReference type="GeneID" id="301107170"/>
<protein>
    <submittedName>
        <fullName evidence="4">IS4 family transposase</fullName>
    </submittedName>
</protein>
<comment type="caution">
    <text evidence="4">The sequence shown here is derived from an EMBL/GenBank/DDBJ whole genome shotgun (WGS) entry which is preliminary data.</text>
</comment>
<dbReference type="InterPro" id="IPR014737">
    <property type="entry name" value="Transposase_Tn5-like_C"/>
</dbReference>
<feature type="domain" description="Transposase Tn5 dimerisation" evidence="2">
    <location>
        <begin position="345"/>
        <end position="431"/>
    </location>
</feature>
<dbReference type="PANTHER" id="PTHR37319">
    <property type="entry name" value="TRANSPOSASE"/>
    <property type="match status" value="1"/>
</dbReference>
<dbReference type="NCBIfam" id="NF033590">
    <property type="entry name" value="transpos_IS4_3"/>
    <property type="match status" value="1"/>
</dbReference>
<dbReference type="Proteomes" id="UP000594380">
    <property type="component" value="Unassembled WGS sequence"/>
</dbReference>
<dbReference type="InterPro" id="IPR012337">
    <property type="entry name" value="RNaseH-like_sf"/>
</dbReference>
<dbReference type="InterPro" id="IPR054836">
    <property type="entry name" value="Tn5_transposase"/>
</dbReference>
<dbReference type="Pfam" id="PF14706">
    <property type="entry name" value="Tnp_DNA_bind"/>
    <property type="match status" value="1"/>
</dbReference>
<organism evidence="4 5">
    <name type="scientific">Paraburkholderia youngii</name>
    <dbReference type="NCBI Taxonomy" id="2782701"/>
    <lineage>
        <taxon>Bacteria</taxon>
        <taxon>Pseudomonadati</taxon>
        <taxon>Pseudomonadota</taxon>
        <taxon>Betaproteobacteria</taxon>
        <taxon>Burkholderiales</taxon>
        <taxon>Burkholderiaceae</taxon>
        <taxon>Paraburkholderia</taxon>
    </lineage>
</organism>
<evidence type="ECO:0000256" key="1">
    <source>
        <dbReference type="SAM" id="MobiDB-lite"/>
    </source>
</evidence>
<feature type="region of interest" description="Disordered" evidence="1">
    <location>
        <begin position="127"/>
        <end position="146"/>
    </location>
</feature>
<dbReference type="SUPFAM" id="SSF53098">
    <property type="entry name" value="Ribonuclease H-like"/>
    <property type="match status" value="1"/>
</dbReference>
<dbReference type="InterPro" id="IPR003201">
    <property type="entry name" value="Transposase_Tn5"/>
</dbReference>
<dbReference type="RefSeq" id="WP_176112712.1">
    <property type="nucleotide sequence ID" value="NZ_JAALDK010000004.1"/>
</dbReference>
<dbReference type="PANTHER" id="PTHR37319:SF1">
    <property type="entry name" value="TRANSPOSASE TN5 DIMERISATION DOMAIN-CONTAINING PROTEIN"/>
    <property type="match status" value="1"/>
</dbReference>
<accession>A0A7Y6K8D6</accession>
<evidence type="ECO:0000259" key="2">
    <source>
        <dbReference type="Pfam" id="PF02281"/>
    </source>
</evidence>
<reference evidence="4 5" key="1">
    <citation type="submission" date="2020-02" db="EMBL/GenBank/DDBJ databases">
        <title>Paraburkholderia simonii sp. nov. and Paraburkholderia youngii sp. nov. Brazilian and Mexican Mimosa-associated rhizobia.</title>
        <authorList>
            <person name="Mavima L."/>
            <person name="Beukes C.W."/>
            <person name="Chan W.Y."/>
            <person name="Palmer M."/>
            <person name="De Meyer S.E."/>
            <person name="James E.K."/>
            <person name="Venter S.N."/>
            <person name="Steenkamp E.T."/>
        </authorList>
    </citation>
    <scope>NUCLEOTIDE SEQUENCE [LARGE SCALE GENOMIC DNA]</scope>
    <source>
        <strain evidence="4 5">JPY169</strain>
    </source>
</reference>
<dbReference type="Gene3D" id="1.10.246.40">
    <property type="entry name" value="Tn5 transposase, domain 1"/>
    <property type="match status" value="1"/>
</dbReference>
<dbReference type="Gene3D" id="1.10.740.10">
    <property type="entry name" value="Transferase Inhibitor Protein From Tn5, Chain"/>
    <property type="match status" value="1"/>
</dbReference>
<dbReference type="Pfam" id="PF02281">
    <property type="entry name" value="Dimer_Tnp_Tn5"/>
    <property type="match status" value="1"/>
</dbReference>
<feature type="domain" description="Transposase Tn5-like N-terminal" evidence="3">
    <location>
        <begin position="2"/>
        <end position="49"/>
    </location>
</feature>
<gene>
    <name evidence="4" type="ORF">G5S42_43600</name>
</gene>
<name>A0A7Y6K8D6_9BURK</name>
<dbReference type="AlphaFoldDB" id="A0A7Y6K8D6"/>